<sequence>MGISHTAHAEMKKRKYLCEGSELDSTTDETPAYGIEILDPSYLEGTDDTPAVGGDDFMHTDDFRRLFIEFVTVDTLVAMRWLDRNWHKVVEKKLTELENEPYDEMIIVGGNDTSPKALQPSMILLFMSALV</sequence>
<dbReference type="EMBL" id="BRXY01000265">
    <property type="protein sequence ID" value="GMH82119.1"/>
    <property type="molecule type" value="Genomic_DNA"/>
</dbReference>
<reference evidence="2" key="1">
    <citation type="journal article" date="2023" name="Commun. Biol.">
        <title>Genome analysis of Parmales, the sister group of diatoms, reveals the evolutionary specialization of diatoms from phago-mixotrophs to photoautotrophs.</title>
        <authorList>
            <person name="Ban H."/>
            <person name="Sato S."/>
            <person name="Yoshikawa S."/>
            <person name="Yamada K."/>
            <person name="Nakamura Y."/>
            <person name="Ichinomiya M."/>
            <person name="Sato N."/>
            <person name="Blanc-Mathieu R."/>
            <person name="Endo H."/>
            <person name="Kuwata A."/>
            <person name="Ogata H."/>
        </authorList>
    </citation>
    <scope>NUCLEOTIDE SEQUENCE [LARGE SCALE GENOMIC DNA]</scope>
    <source>
        <strain evidence="2">NIES 3701</strain>
    </source>
</reference>
<name>A0A9W7B967_9STRA</name>
<organism evidence="1 2">
    <name type="scientific">Triparma strigata</name>
    <dbReference type="NCBI Taxonomy" id="1606541"/>
    <lineage>
        <taxon>Eukaryota</taxon>
        <taxon>Sar</taxon>
        <taxon>Stramenopiles</taxon>
        <taxon>Ochrophyta</taxon>
        <taxon>Bolidophyceae</taxon>
        <taxon>Parmales</taxon>
        <taxon>Triparmaceae</taxon>
        <taxon>Triparma</taxon>
    </lineage>
</organism>
<evidence type="ECO:0000313" key="1">
    <source>
        <dbReference type="EMBL" id="GMH82119.1"/>
    </source>
</evidence>
<keyword evidence="2" id="KW-1185">Reference proteome</keyword>
<protein>
    <submittedName>
        <fullName evidence="1">Uncharacterized protein</fullName>
    </submittedName>
</protein>
<dbReference type="OrthoDB" id="10307321at2759"/>
<comment type="caution">
    <text evidence="1">The sequence shown here is derived from an EMBL/GenBank/DDBJ whole genome shotgun (WGS) entry which is preliminary data.</text>
</comment>
<accession>A0A9W7B967</accession>
<gene>
    <name evidence="1" type="ORF">TrST_g9751</name>
</gene>
<dbReference type="AlphaFoldDB" id="A0A9W7B967"/>
<dbReference type="Proteomes" id="UP001165085">
    <property type="component" value="Unassembled WGS sequence"/>
</dbReference>
<evidence type="ECO:0000313" key="2">
    <source>
        <dbReference type="Proteomes" id="UP001165085"/>
    </source>
</evidence>
<proteinExistence type="predicted"/>